<feature type="transmembrane region" description="Helical" evidence="1">
    <location>
        <begin position="90"/>
        <end position="110"/>
    </location>
</feature>
<keyword evidence="1" id="KW-0812">Transmembrane</keyword>
<feature type="transmembrane region" description="Helical" evidence="1">
    <location>
        <begin position="29"/>
        <end position="47"/>
    </location>
</feature>
<evidence type="ECO:0000313" key="3">
    <source>
        <dbReference type="EMBL" id="PNT50883.1"/>
    </source>
</evidence>
<dbReference type="Proteomes" id="UP000006729">
    <property type="component" value="Chromosome 2"/>
</dbReference>
<sequence length="274" mass="29816">MQLGLLLYAALFVVSRSATQGVLLGGPLAAGWVLLLAAWFAGLCPWFDMVCKGADAVLVCRPMFAGWVATCYWVNAKDPFVCWGFVPSAYTWFFGCCSMQLCMMVVVLPLRGLLEWAPSLCSSGGFLGGASLPDISVRFRVDDHLVGSAHTMSCWLLWPLRLCGPWGWVAGDDIWMISHGGLVQESVAAKCSLALELVAAICSLVEMVTLDRCYGSQPFGEPVPFDFIQQACLAYGLYKGVCSLCFLFRKLVLLMACTRESVPFAFCSASLSCF</sequence>
<feature type="transmembrane region" description="Helical" evidence="1">
    <location>
        <begin position="54"/>
        <end position="75"/>
    </location>
</feature>
<evidence type="ECO:0000256" key="2">
    <source>
        <dbReference type="SAM" id="SignalP"/>
    </source>
</evidence>
<keyword evidence="1" id="KW-1133">Transmembrane helix</keyword>
<keyword evidence="4" id="KW-1185">Reference proteome</keyword>
<keyword evidence="1" id="KW-0472">Membrane</keyword>
<feature type="chain" id="PRO_5030166611" evidence="2">
    <location>
        <begin position="18"/>
        <end position="274"/>
    </location>
</feature>
<keyword evidence="2" id="KW-0732">Signal</keyword>
<accession>B9N921</accession>
<evidence type="ECO:0000313" key="4">
    <source>
        <dbReference type="Proteomes" id="UP000006729"/>
    </source>
</evidence>
<dbReference type="InParanoid" id="B9N921"/>
<reference evidence="3 4" key="1">
    <citation type="journal article" date="2006" name="Science">
        <title>The genome of black cottonwood, Populus trichocarpa (Torr. &amp; Gray).</title>
        <authorList>
            <person name="Tuskan G.A."/>
            <person name="Difazio S."/>
            <person name="Jansson S."/>
            <person name="Bohlmann J."/>
            <person name="Grigoriev I."/>
            <person name="Hellsten U."/>
            <person name="Putnam N."/>
            <person name="Ralph S."/>
            <person name="Rombauts S."/>
            <person name="Salamov A."/>
            <person name="Schein J."/>
            <person name="Sterck L."/>
            <person name="Aerts A."/>
            <person name="Bhalerao R.R."/>
            <person name="Bhalerao R.P."/>
            <person name="Blaudez D."/>
            <person name="Boerjan W."/>
            <person name="Brun A."/>
            <person name="Brunner A."/>
            <person name="Busov V."/>
            <person name="Campbell M."/>
            <person name="Carlson J."/>
            <person name="Chalot M."/>
            <person name="Chapman J."/>
            <person name="Chen G.L."/>
            <person name="Cooper D."/>
            <person name="Coutinho P.M."/>
            <person name="Couturier J."/>
            <person name="Covert S."/>
            <person name="Cronk Q."/>
            <person name="Cunningham R."/>
            <person name="Davis J."/>
            <person name="Degroeve S."/>
            <person name="Dejardin A."/>
            <person name="Depamphilis C."/>
            <person name="Detter J."/>
            <person name="Dirks B."/>
            <person name="Dubchak I."/>
            <person name="Duplessis S."/>
            <person name="Ehlting J."/>
            <person name="Ellis B."/>
            <person name="Gendler K."/>
            <person name="Goodstein D."/>
            <person name="Gribskov M."/>
            <person name="Grimwood J."/>
            <person name="Groover A."/>
            <person name="Gunter L."/>
            <person name="Hamberger B."/>
            <person name="Heinze B."/>
            <person name="Helariutta Y."/>
            <person name="Henrissat B."/>
            <person name="Holligan D."/>
            <person name="Holt R."/>
            <person name="Huang W."/>
            <person name="Islam-Faridi N."/>
            <person name="Jones S."/>
            <person name="Jones-Rhoades M."/>
            <person name="Jorgensen R."/>
            <person name="Joshi C."/>
            <person name="Kangasjarvi J."/>
            <person name="Karlsson J."/>
            <person name="Kelleher C."/>
            <person name="Kirkpatrick R."/>
            <person name="Kirst M."/>
            <person name="Kohler A."/>
            <person name="Kalluri U."/>
            <person name="Larimer F."/>
            <person name="Leebens-Mack J."/>
            <person name="Leple J.C."/>
            <person name="Locascio P."/>
            <person name="Lou Y."/>
            <person name="Lucas S."/>
            <person name="Martin F."/>
            <person name="Montanini B."/>
            <person name="Napoli C."/>
            <person name="Nelson D.R."/>
            <person name="Nelson C."/>
            <person name="Nieminen K."/>
            <person name="Nilsson O."/>
            <person name="Pereda V."/>
            <person name="Peter G."/>
            <person name="Philippe R."/>
            <person name="Pilate G."/>
            <person name="Poliakov A."/>
            <person name="Razumovskaya J."/>
            <person name="Richardson P."/>
            <person name="Rinaldi C."/>
            <person name="Ritland K."/>
            <person name="Rouze P."/>
            <person name="Ryaboy D."/>
            <person name="Schmutz J."/>
            <person name="Schrader J."/>
            <person name="Segerman B."/>
            <person name="Shin H."/>
            <person name="Siddiqui A."/>
            <person name="Sterky F."/>
            <person name="Terry A."/>
            <person name="Tsai C.J."/>
            <person name="Uberbacher E."/>
            <person name="Unneberg P."/>
            <person name="Vahala J."/>
            <person name="Wall K."/>
            <person name="Wessler S."/>
            <person name="Yang G."/>
            <person name="Yin T."/>
            <person name="Douglas C."/>
            <person name="Marra M."/>
            <person name="Sandberg G."/>
            <person name="Van de Peer Y."/>
            <person name="Rokhsar D."/>
        </authorList>
    </citation>
    <scope>NUCLEOTIDE SEQUENCE [LARGE SCALE GENOMIC DNA]</scope>
    <source>
        <strain evidence="4">cv. Nisqually</strain>
    </source>
</reference>
<dbReference type="AlphaFoldDB" id="B9N921"/>
<protein>
    <submittedName>
        <fullName evidence="3">Uncharacterized protein</fullName>
    </submittedName>
</protein>
<dbReference type="HOGENOM" id="CLU_1017054_0_0_1"/>
<gene>
    <name evidence="3" type="ORF">POPTR_002G212100</name>
</gene>
<evidence type="ECO:0000256" key="1">
    <source>
        <dbReference type="SAM" id="Phobius"/>
    </source>
</evidence>
<organism evidence="3 4">
    <name type="scientific">Populus trichocarpa</name>
    <name type="common">Western balsam poplar</name>
    <name type="synonym">Populus balsamifera subsp. trichocarpa</name>
    <dbReference type="NCBI Taxonomy" id="3694"/>
    <lineage>
        <taxon>Eukaryota</taxon>
        <taxon>Viridiplantae</taxon>
        <taxon>Streptophyta</taxon>
        <taxon>Embryophyta</taxon>
        <taxon>Tracheophyta</taxon>
        <taxon>Spermatophyta</taxon>
        <taxon>Magnoliopsida</taxon>
        <taxon>eudicotyledons</taxon>
        <taxon>Gunneridae</taxon>
        <taxon>Pentapetalae</taxon>
        <taxon>rosids</taxon>
        <taxon>fabids</taxon>
        <taxon>Malpighiales</taxon>
        <taxon>Salicaceae</taxon>
        <taxon>Saliceae</taxon>
        <taxon>Populus</taxon>
    </lineage>
</organism>
<proteinExistence type="predicted"/>
<name>B9N921_POPTR</name>
<feature type="signal peptide" evidence="2">
    <location>
        <begin position="1"/>
        <end position="17"/>
    </location>
</feature>
<dbReference type="EMBL" id="CM009291">
    <property type="protein sequence ID" value="PNT50883.1"/>
    <property type="molecule type" value="Genomic_DNA"/>
</dbReference>